<sequence>MNNSQFDVSDFVEASKGKTSLKFQDAKQQGKFELGVTMMIYKWEALDIAVENQWGGLESSEKRDWLNGVVIEAFMNEKIIDVEYIEEILLNAMIDEFDVNVEDDSALPIAAGIIELYKQCDRMDYATIDDLYSKYLIKQEQKKNSPTSRANIHINNDPLNPDISSSEEESENELEPEDMDVDMEDSNDYKPPAPVVDDDGFELVQKKGKGRRH</sequence>
<dbReference type="OrthoDB" id="263560at2759"/>
<dbReference type="FunCoup" id="I2H703">
    <property type="interactions" value="206"/>
</dbReference>
<dbReference type="GO" id="GO:0000463">
    <property type="term" value="P:maturation of LSU-rRNA from tricistronic rRNA transcript (SSU-rRNA, 5.8S rRNA, LSU-rRNA)"/>
    <property type="evidence" value="ECO:0007669"/>
    <property type="project" value="EnsemblFungi"/>
</dbReference>
<dbReference type="Proteomes" id="UP000002866">
    <property type="component" value="Chromosome 7"/>
</dbReference>
<dbReference type="Pfam" id="PF10273">
    <property type="entry name" value="WGG"/>
    <property type="match status" value="1"/>
</dbReference>
<evidence type="ECO:0000313" key="4">
    <source>
        <dbReference type="EMBL" id="CCH62155.1"/>
    </source>
</evidence>
<protein>
    <recommendedName>
        <fullName evidence="6">Pre-rRNA-processing protein TSR2</fullName>
    </recommendedName>
</protein>
<comment type="similarity">
    <text evidence="1">Belongs to the TSR2 family.</text>
</comment>
<feature type="compositionally biased region" description="Acidic residues" evidence="3">
    <location>
        <begin position="165"/>
        <end position="186"/>
    </location>
</feature>
<dbReference type="EMBL" id="HE806322">
    <property type="protein sequence ID" value="CCH62155.1"/>
    <property type="molecule type" value="Genomic_DNA"/>
</dbReference>
<keyword evidence="2" id="KW-0698">rRNA processing</keyword>
<evidence type="ECO:0000313" key="5">
    <source>
        <dbReference type="Proteomes" id="UP000002866"/>
    </source>
</evidence>
<dbReference type="GO" id="GO:0043022">
    <property type="term" value="F:ribosome binding"/>
    <property type="evidence" value="ECO:0007669"/>
    <property type="project" value="EnsemblFungi"/>
</dbReference>
<evidence type="ECO:0000256" key="3">
    <source>
        <dbReference type="SAM" id="MobiDB-lite"/>
    </source>
</evidence>
<dbReference type="STRING" id="1071380.I2H703"/>
<gene>
    <name evidence="4" type="primary">TBLA0G02140</name>
    <name evidence="4" type="ORF">TBLA_0G02140</name>
</gene>
<dbReference type="AlphaFoldDB" id="I2H703"/>
<evidence type="ECO:0008006" key="6">
    <source>
        <dbReference type="Google" id="ProtNLM"/>
    </source>
</evidence>
<accession>I2H703</accession>
<dbReference type="InParanoid" id="I2H703"/>
<feature type="region of interest" description="Disordered" evidence="3">
    <location>
        <begin position="146"/>
        <end position="213"/>
    </location>
</feature>
<feature type="compositionally biased region" description="Polar residues" evidence="3">
    <location>
        <begin position="146"/>
        <end position="158"/>
    </location>
</feature>
<dbReference type="PANTHER" id="PTHR21250">
    <property type="entry name" value="PRE-RRNA-PROCESSING PROTEIN TSR2 HOMOLOG"/>
    <property type="match status" value="1"/>
</dbReference>
<dbReference type="eggNOG" id="KOG4032">
    <property type="taxonomic scope" value="Eukaryota"/>
</dbReference>
<dbReference type="GeneID" id="14497287"/>
<keyword evidence="5" id="KW-1185">Reference proteome</keyword>
<evidence type="ECO:0000256" key="1">
    <source>
        <dbReference type="ARBA" id="ARBA00006524"/>
    </source>
</evidence>
<evidence type="ECO:0000256" key="2">
    <source>
        <dbReference type="ARBA" id="ARBA00022552"/>
    </source>
</evidence>
<dbReference type="GO" id="GO:0000462">
    <property type="term" value="P:maturation of SSU-rRNA from tricistronic rRNA transcript (SSU-rRNA, 5.8S rRNA, LSU-rRNA)"/>
    <property type="evidence" value="ECO:0007669"/>
    <property type="project" value="EnsemblFungi"/>
</dbReference>
<dbReference type="KEGG" id="tbl:TBLA_0G02140"/>
<dbReference type="HOGENOM" id="CLU_074896_0_1_1"/>
<dbReference type="OMA" id="LAKDEWF"/>
<proteinExistence type="inferred from homology"/>
<dbReference type="GO" id="GO:0005634">
    <property type="term" value="C:nucleus"/>
    <property type="evidence" value="ECO:0007669"/>
    <property type="project" value="EnsemblFungi"/>
</dbReference>
<name>I2H703_HENB6</name>
<dbReference type="RefSeq" id="XP_004181674.1">
    <property type="nucleotide sequence ID" value="XM_004181626.1"/>
</dbReference>
<dbReference type="InterPro" id="IPR019398">
    <property type="entry name" value="Pre-rRNA_process_TSR2"/>
</dbReference>
<reference evidence="4 5" key="1">
    <citation type="journal article" date="2011" name="Proc. Natl. Acad. Sci. U.S.A.">
        <title>Evolutionary erosion of yeast sex chromosomes by mating-type switching accidents.</title>
        <authorList>
            <person name="Gordon J.L."/>
            <person name="Armisen D."/>
            <person name="Proux-Wera E."/>
            <person name="Oheigeartaigh S.S."/>
            <person name="Byrne K.P."/>
            <person name="Wolfe K.H."/>
        </authorList>
    </citation>
    <scope>NUCLEOTIDE SEQUENCE [LARGE SCALE GENOMIC DNA]</scope>
    <source>
        <strain evidence="5">ATCC 34711 / CBS 6284 / DSM 70876 / NBRC 10599 / NRRL Y-10934 / UCD 77-7</strain>
    </source>
</reference>
<organism evidence="4 5">
    <name type="scientific">Henningerozyma blattae (strain ATCC 34711 / CBS 6284 / DSM 70876 / NBRC 10599 / NRRL Y-10934 / UCD 77-7)</name>
    <name type="common">Yeast</name>
    <name type="synonym">Tetrapisispora blattae</name>
    <dbReference type="NCBI Taxonomy" id="1071380"/>
    <lineage>
        <taxon>Eukaryota</taxon>
        <taxon>Fungi</taxon>
        <taxon>Dikarya</taxon>
        <taxon>Ascomycota</taxon>
        <taxon>Saccharomycotina</taxon>
        <taxon>Saccharomycetes</taxon>
        <taxon>Saccharomycetales</taxon>
        <taxon>Saccharomycetaceae</taxon>
        <taxon>Henningerozyma</taxon>
    </lineage>
</organism>